<dbReference type="Gene3D" id="3.10.450.50">
    <property type="match status" value="1"/>
</dbReference>
<dbReference type="SUPFAM" id="SSF54427">
    <property type="entry name" value="NTF2-like"/>
    <property type="match status" value="1"/>
</dbReference>
<sequence length="145" mass="16936">MSRTSNRDRQQASDPAEPELVTPPGLLPVLEALRRREPIFHRPEFGSTRAEFERMAATEFWEIGASGRRYSRAHVLDVLEHRAPDPAEHSWKTRDFHCRELGPDTYLLTYTLEQGERVSRRSTVWRRAGDEWQIVFHQGTLVRVL</sequence>
<proteinExistence type="predicted"/>
<name>A0ABV2Q0A5_9GAMM</name>
<gene>
    <name evidence="3" type="ORF">ABIE04_003110</name>
</gene>
<evidence type="ECO:0000313" key="4">
    <source>
        <dbReference type="Proteomes" id="UP001549251"/>
    </source>
</evidence>
<organism evidence="3 4">
    <name type="scientific">Rhodanobacter soli</name>
    <dbReference type="NCBI Taxonomy" id="590609"/>
    <lineage>
        <taxon>Bacteria</taxon>
        <taxon>Pseudomonadati</taxon>
        <taxon>Pseudomonadota</taxon>
        <taxon>Gammaproteobacteria</taxon>
        <taxon>Lysobacterales</taxon>
        <taxon>Rhodanobacteraceae</taxon>
        <taxon>Rhodanobacter</taxon>
    </lineage>
</organism>
<feature type="region of interest" description="Disordered" evidence="1">
    <location>
        <begin position="1"/>
        <end position="25"/>
    </location>
</feature>
<dbReference type="Proteomes" id="UP001549251">
    <property type="component" value="Unassembled WGS sequence"/>
</dbReference>
<comment type="caution">
    <text evidence="3">The sequence shown here is derived from an EMBL/GenBank/DDBJ whole genome shotgun (WGS) entry which is preliminary data.</text>
</comment>
<dbReference type="RefSeq" id="WP_354552196.1">
    <property type="nucleotide sequence ID" value="NZ_JBEPSD010000003.1"/>
</dbReference>
<dbReference type="InterPro" id="IPR027843">
    <property type="entry name" value="DUF4440"/>
</dbReference>
<dbReference type="Pfam" id="PF14534">
    <property type="entry name" value="DUF4440"/>
    <property type="match status" value="1"/>
</dbReference>
<reference evidence="3 4" key="1">
    <citation type="submission" date="2024-06" db="EMBL/GenBank/DDBJ databases">
        <title>Sorghum-associated microbial communities from plants grown in Nebraska, USA.</title>
        <authorList>
            <person name="Schachtman D."/>
        </authorList>
    </citation>
    <scope>NUCLEOTIDE SEQUENCE [LARGE SCALE GENOMIC DNA]</scope>
    <source>
        <strain evidence="3 4">1757</strain>
    </source>
</reference>
<evidence type="ECO:0000259" key="2">
    <source>
        <dbReference type="Pfam" id="PF14534"/>
    </source>
</evidence>
<evidence type="ECO:0000256" key="1">
    <source>
        <dbReference type="SAM" id="MobiDB-lite"/>
    </source>
</evidence>
<evidence type="ECO:0000313" key="3">
    <source>
        <dbReference type="EMBL" id="MET4570731.1"/>
    </source>
</evidence>
<keyword evidence="4" id="KW-1185">Reference proteome</keyword>
<dbReference type="InterPro" id="IPR032710">
    <property type="entry name" value="NTF2-like_dom_sf"/>
</dbReference>
<dbReference type="EMBL" id="JBEPSD010000003">
    <property type="protein sequence ID" value="MET4570731.1"/>
    <property type="molecule type" value="Genomic_DNA"/>
</dbReference>
<protein>
    <recommendedName>
        <fullName evidence="2">DUF4440 domain-containing protein</fullName>
    </recommendedName>
</protein>
<feature type="compositionally biased region" description="Basic and acidic residues" evidence="1">
    <location>
        <begin position="1"/>
        <end position="11"/>
    </location>
</feature>
<accession>A0ABV2Q0A5</accession>
<feature type="domain" description="DUF4440" evidence="2">
    <location>
        <begin position="49"/>
        <end position="134"/>
    </location>
</feature>